<reference evidence="6 7" key="1">
    <citation type="submission" date="2014-04" db="EMBL/GenBank/DDBJ databases">
        <title>Evolutionary Origins and Diversification of the Mycorrhizal Mutualists.</title>
        <authorList>
            <consortium name="DOE Joint Genome Institute"/>
            <consortium name="Mycorrhizal Genomics Consortium"/>
            <person name="Kohler A."/>
            <person name="Kuo A."/>
            <person name="Nagy L.G."/>
            <person name="Floudas D."/>
            <person name="Copeland A."/>
            <person name="Barry K.W."/>
            <person name="Cichocki N."/>
            <person name="Veneault-Fourrey C."/>
            <person name="LaButti K."/>
            <person name="Lindquist E.A."/>
            <person name="Lipzen A."/>
            <person name="Lundell T."/>
            <person name="Morin E."/>
            <person name="Murat C."/>
            <person name="Riley R."/>
            <person name="Ohm R."/>
            <person name="Sun H."/>
            <person name="Tunlid A."/>
            <person name="Henrissat B."/>
            <person name="Grigoriev I.V."/>
            <person name="Hibbett D.S."/>
            <person name="Martin F."/>
        </authorList>
    </citation>
    <scope>NUCLEOTIDE SEQUENCE [LARGE SCALE GENOMIC DNA]</scope>
    <source>
        <strain evidence="6 7">MD-312</strain>
    </source>
</reference>
<evidence type="ECO:0000256" key="4">
    <source>
        <dbReference type="ARBA" id="ARBA00023134"/>
    </source>
</evidence>
<dbReference type="HOGENOM" id="CLU_033732_2_1_1"/>
<keyword evidence="2" id="KW-0547">Nucleotide-binding</keyword>
<dbReference type="GO" id="GO:0005525">
    <property type="term" value="F:GTP binding"/>
    <property type="evidence" value="ECO:0007669"/>
    <property type="project" value="UniProtKB-KW"/>
</dbReference>
<organism evidence="6 7">
    <name type="scientific">Hydnomerulius pinastri MD-312</name>
    <dbReference type="NCBI Taxonomy" id="994086"/>
    <lineage>
        <taxon>Eukaryota</taxon>
        <taxon>Fungi</taxon>
        <taxon>Dikarya</taxon>
        <taxon>Basidiomycota</taxon>
        <taxon>Agaricomycotina</taxon>
        <taxon>Agaricomycetes</taxon>
        <taxon>Agaricomycetidae</taxon>
        <taxon>Boletales</taxon>
        <taxon>Boletales incertae sedis</taxon>
        <taxon>Leucogyrophana</taxon>
    </lineage>
</organism>
<dbReference type="GO" id="GO:0046872">
    <property type="term" value="F:metal ion binding"/>
    <property type="evidence" value="ECO:0007669"/>
    <property type="project" value="UniProtKB-KW"/>
</dbReference>
<dbReference type="AlphaFoldDB" id="A0A0C9WGD2"/>
<evidence type="ECO:0000313" key="7">
    <source>
        <dbReference type="Proteomes" id="UP000053820"/>
    </source>
</evidence>
<evidence type="ECO:0000313" key="6">
    <source>
        <dbReference type="EMBL" id="KIJ65222.1"/>
    </source>
</evidence>
<dbReference type="OrthoDB" id="391988at2759"/>
<accession>A0A0C9WGD2</accession>
<dbReference type="Gene3D" id="3.40.50.300">
    <property type="entry name" value="P-loop containing nucleotide triphosphate hydrolases"/>
    <property type="match status" value="1"/>
</dbReference>
<keyword evidence="4" id="KW-0342">GTP-binding</keyword>
<evidence type="ECO:0000256" key="3">
    <source>
        <dbReference type="ARBA" id="ARBA00022842"/>
    </source>
</evidence>
<sequence length="244" mass="26158">MPLCCIRSCARTTISLSSGFQYTSSRSSSAKAAKTIFQDAGSAEFLSAAADASSLPQLNWLPEVTSPGRANVGKSSLLNAVLGRRDLLFTSKQAGRTQTLNFFRVGSHPGKLVVVDSPGYGSRGRSEWGALFNHYITNREQLRRIYILFSATHGLGATDEAMLNELDAQVQSSGGTNFTLQAIITKADLLRGDGRQKVDSLKKAIFQAAPTCLPPIITAFPPRGTPFGIDLVRRSIIDSCGLSS</sequence>
<evidence type="ECO:0000259" key="5">
    <source>
        <dbReference type="PROSITE" id="PS51706"/>
    </source>
</evidence>
<dbReference type="InterPro" id="IPR006073">
    <property type="entry name" value="GTP-bd"/>
</dbReference>
<dbReference type="InterPro" id="IPR052279">
    <property type="entry name" value="EngB_GTPase"/>
</dbReference>
<evidence type="ECO:0000256" key="1">
    <source>
        <dbReference type="ARBA" id="ARBA00022723"/>
    </source>
</evidence>
<keyword evidence="1" id="KW-0479">Metal-binding</keyword>
<dbReference type="SUPFAM" id="SSF52540">
    <property type="entry name" value="P-loop containing nucleoside triphosphate hydrolases"/>
    <property type="match status" value="1"/>
</dbReference>
<dbReference type="PANTHER" id="PTHR46498:SF1">
    <property type="entry name" value="GTP-BINDING PROTEIN 8"/>
    <property type="match status" value="1"/>
</dbReference>
<keyword evidence="7" id="KW-1185">Reference proteome</keyword>
<proteinExistence type="predicted"/>
<dbReference type="Pfam" id="PF01926">
    <property type="entry name" value="MMR_HSR1"/>
    <property type="match status" value="1"/>
</dbReference>
<feature type="domain" description="EngB-type G" evidence="5">
    <location>
        <begin position="60"/>
        <end position="242"/>
    </location>
</feature>
<dbReference type="PROSITE" id="PS51706">
    <property type="entry name" value="G_ENGB"/>
    <property type="match status" value="1"/>
</dbReference>
<protein>
    <recommendedName>
        <fullName evidence="5">EngB-type G domain-containing protein</fullName>
    </recommendedName>
</protein>
<name>A0A0C9WGD2_9AGAM</name>
<dbReference type="GO" id="GO:0005739">
    <property type="term" value="C:mitochondrion"/>
    <property type="evidence" value="ECO:0007669"/>
    <property type="project" value="TreeGrafter"/>
</dbReference>
<dbReference type="PANTHER" id="PTHR46498">
    <property type="entry name" value="GTP-BINDING PROTEIN 8"/>
    <property type="match status" value="1"/>
</dbReference>
<gene>
    <name evidence="6" type="ORF">HYDPIDRAFT_88928</name>
</gene>
<evidence type="ECO:0000256" key="2">
    <source>
        <dbReference type="ARBA" id="ARBA00022741"/>
    </source>
</evidence>
<dbReference type="Proteomes" id="UP000053820">
    <property type="component" value="Unassembled WGS sequence"/>
</dbReference>
<keyword evidence="3" id="KW-0460">Magnesium</keyword>
<dbReference type="EMBL" id="KN839844">
    <property type="protein sequence ID" value="KIJ65222.1"/>
    <property type="molecule type" value="Genomic_DNA"/>
</dbReference>
<dbReference type="InterPro" id="IPR030393">
    <property type="entry name" value="G_ENGB_dom"/>
</dbReference>
<dbReference type="InterPro" id="IPR027417">
    <property type="entry name" value="P-loop_NTPase"/>
</dbReference>